<feature type="non-terminal residue" evidence="1">
    <location>
        <position position="1"/>
    </location>
</feature>
<protein>
    <submittedName>
        <fullName evidence="1">Hemerythrin domain-containing protein</fullName>
    </submittedName>
</protein>
<dbReference type="EMBL" id="SJKB01000030">
    <property type="protein sequence ID" value="TCC47341.1"/>
    <property type="molecule type" value="Genomic_DNA"/>
</dbReference>
<name>A0A4R0JJX2_9ACTN</name>
<dbReference type="AlphaFoldDB" id="A0A4R0JJX2"/>
<gene>
    <name evidence="1" type="ORF">E0H73_43150</name>
</gene>
<reference evidence="1 2" key="1">
    <citation type="submission" date="2019-02" db="EMBL/GenBank/DDBJ databases">
        <title>Kribbella capetownensis sp. nov. and Kribbella speibonae sp. nov., isolated from soil.</title>
        <authorList>
            <person name="Curtis S.M."/>
            <person name="Norton I."/>
            <person name="Everest G.J."/>
            <person name="Meyers P.R."/>
        </authorList>
    </citation>
    <scope>NUCLEOTIDE SEQUENCE [LARGE SCALE GENOMIC DNA]</scope>
    <source>
        <strain evidence="1 2">NRRL B-24813</strain>
    </source>
</reference>
<comment type="caution">
    <text evidence="1">The sequence shown here is derived from an EMBL/GenBank/DDBJ whole genome shotgun (WGS) entry which is preliminary data.</text>
</comment>
<evidence type="ECO:0000313" key="1">
    <source>
        <dbReference type="EMBL" id="TCC47341.1"/>
    </source>
</evidence>
<dbReference type="Proteomes" id="UP000291144">
    <property type="component" value="Unassembled WGS sequence"/>
</dbReference>
<dbReference type="PANTHER" id="PTHR35585">
    <property type="entry name" value="HHE DOMAIN PROTEIN (AFU_ORTHOLOGUE AFUA_4G00730)"/>
    <property type="match status" value="1"/>
</dbReference>
<sequence length="82" mass="9244">RQLQQVLVDHIQDEETEQFPQLRAHLPAATLVELKEKVEHAKKLAPTRPHPAAPNAELFHKLVGPGVGLVDRLRDKLTDRST</sequence>
<organism evidence="1 2">
    <name type="scientific">Kribbella pittospori</name>
    <dbReference type="NCBI Taxonomy" id="722689"/>
    <lineage>
        <taxon>Bacteria</taxon>
        <taxon>Bacillati</taxon>
        <taxon>Actinomycetota</taxon>
        <taxon>Actinomycetes</taxon>
        <taxon>Propionibacteriales</taxon>
        <taxon>Kribbellaceae</taxon>
        <taxon>Kribbella</taxon>
    </lineage>
</organism>
<keyword evidence="2" id="KW-1185">Reference proteome</keyword>
<evidence type="ECO:0000313" key="2">
    <source>
        <dbReference type="Proteomes" id="UP000291144"/>
    </source>
</evidence>
<proteinExistence type="predicted"/>
<accession>A0A4R0JJX2</accession>
<dbReference type="PANTHER" id="PTHR35585:SF1">
    <property type="entry name" value="HHE DOMAIN PROTEIN (AFU_ORTHOLOGUE AFUA_4G00730)"/>
    <property type="match status" value="1"/>
</dbReference>